<evidence type="ECO:0000256" key="2">
    <source>
        <dbReference type="ARBA" id="ARBA00010752"/>
    </source>
</evidence>
<evidence type="ECO:0000256" key="1">
    <source>
        <dbReference type="ARBA" id="ARBA00004496"/>
    </source>
</evidence>
<dbReference type="STRING" id="443254.Marpi_0007"/>
<evidence type="ECO:0000256" key="3">
    <source>
        <dbReference type="ARBA" id="ARBA00022490"/>
    </source>
</evidence>
<feature type="domain" description="DNA polymerase III beta sliding clamp N-terminal" evidence="10">
    <location>
        <begin position="107"/>
        <end position="169"/>
    </location>
</feature>
<dbReference type="OrthoDB" id="8421503at2"/>
<comment type="similarity">
    <text evidence="2 9">Belongs to the beta sliding clamp family.</text>
</comment>
<keyword evidence="6 9" id="KW-0235">DNA replication</keyword>
<keyword evidence="3 9" id="KW-0963">Cytoplasm</keyword>
<evidence type="ECO:0000259" key="12">
    <source>
        <dbReference type="Pfam" id="PF02768"/>
    </source>
</evidence>
<dbReference type="InterPro" id="IPR046938">
    <property type="entry name" value="DNA_clamp_sf"/>
</dbReference>
<dbReference type="Proteomes" id="UP000007161">
    <property type="component" value="Chromosome"/>
</dbReference>
<dbReference type="SMART" id="SM00480">
    <property type="entry name" value="POL3Bc"/>
    <property type="match status" value="1"/>
</dbReference>
<dbReference type="PIRSF" id="PIRSF000804">
    <property type="entry name" value="DNA_pol_III_b"/>
    <property type="match status" value="1"/>
</dbReference>
<evidence type="ECO:0000256" key="7">
    <source>
        <dbReference type="ARBA" id="ARBA00022932"/>
    </source>
</evidence>
<dbReference type="CDD" id="cd00140">
    <property type="entry name" value="beta_clamp"/>
    <property type="match status" value="1"/>
</dbReference>
<proteinExistence type="inferred from homology"/>
<comment type="subcellular location">
    <subcellularLocation>
        <location evidence="1 9">Cytoplasm</location>
    </subcellularLocation>
</comment>
<feature type="domain" description="DNA polymerase III beta sliding clamp N-terminal" evidence="10">
    <location>
        <begin position="4"/>
        <end position="59"/>
    </location>
</feature>
<evidence type="ECO:0000256" key="6">
    <source>
        <dbReference type="ARBA" id="ARBA00022705"/>
    </source>
</evidence>
<dbReference type="AlphaFoldDB" id="H2J879"/>
<gene>
    <name evidence="13" type="ordered locus">Marpi_0007</name>
</gene>
<comment type="function">
    <text evidence="9">Confers DNA tethering and processivity to DNA polymerases and other proteins. Acts as a clamp, forming a ring around DNA (a reaction catalyzed by the clamp-loading complex) which diffuses in an ATP-independent manner freely and bidirectionally along dsDNA. Initially characterized for its ability to contact the catalytic subunit of DNA polymerase III (Pol III), a complex, multichain enzyme responsible for most of the replicative synthesis in bacteria; Pol III exhibits 3'-5' exonuclease proofreading activity. The beta chain is required for initiation of replication as well as for processivity of DNA replication.</text>
</comment>
<dbReference type="InterPro" id="IPR022635">
    <property type="entry name" value="DNA_polIII_beta_C"/>
</dbReference>
<dbReference type="InterPro" id="IPR022634">
    <property type="entry name" value="DNA_polIII_beta_N"/>
</dbReference>
<evidence type="ECO:0000313" key="13">
    <source>
        <dbReference type="EMBL" id="AEX84467.1"/>
    </source>
</evidence>
<keyword evidence="4 9" id="KW-0808">Transferase</keyword>
<dbReference type="InterPro" id="IPR001001">
    <property type="entry name" value="DNA_polIII_beta"/>
</dbReference>
<feature type="domain" description="DNA polymerase III beta sliding clamp C-terminal" evidence="12">
    <location>
        <begin position="304"/>
        <end position="420"/>
    </location>
</feature>
<keyword evidence="14" id="KW-1185">Reference proteome</keyword>
<feature type="domain" description="DNA polymerase III beta sliding clamp central" evidence="11">
    <location>
        <begin position="183"/>
        <end position="300"/>
    </location>
</feature>
<dbReference type="eggNOG" id="COG0592">
    <property type="taxonomic scope" value="Bacteria"/>
</dbReference>
<evidence type="ECO:0000256" key="4">
    <source>
        <dbReference type="ARBA" id="ARBA00022679"/>
    </source>
</evidence>
<name>H2J879_MARPK</name>
<dbReference type="GO" id="GO:0005737">
    <property type="term" value="C:cytoplasm"/>
    <property type="evidence" value="ECO:0007669"/>
    <property type="project" value="UniProtKB-SubCell"/>
</dbReference>
<dbReference type="Pfam" id="PF00712">
    <property type="entry name" value="DNA_pol3_beta"/>
    <property type="match status" value="2"/>
</dbReference>
<evidence type="ECO:0000256" key="9">
    <source>
        <dbReference type="PIRNR" id="PIRNR000804"/>
    </source>
</evidence>
<dbReference type="InterPro" id="IPR022637">
    <property type="entry name" value="DNA_polIII_beta_cen"/>
</dbReference>
<reference evidence="13 14" key="1">
    <citation type="journal article" date="2012" name="J. Bacteriol.">
        <title>Complete Genome Sequence of the Thermophilic, Piezophilic, Heterotrophic Bacterium Marinitoga piezophila KA3.</title>
        <authorList>
            <person name="Lucas S."/>
            <person name="Han J."/>
            <person name="Lapidus A."/>
            <person name="Cheng J.F."/>
            <person name="Goodwin L.A."/>
            <person name="Pitluck S."/>
            <person name="Peters L."/>
            <person name="Mikhailova N."/>
            <person name="Teshima H."/>
            <person name="Detter J.C."/>
            <person name="Han C."/>
            <person name="Tapia R."/>
            <person name="Land M."/>
            <person name="Hauser L."/>
            <person name="Kyrpides N.C."/>
            <person name="Ivanova N."/>
            <person name="Pagani I."/>
            <person name="Vannier P."/>
            <person name="Oger P."/>
            <person name="Bartlett D.H."/>
            <person name="Noll K.M."/>
            <person name="Woyke T."/>
            <person name="Jebbar M."/>
        </authorList>
    </citation>
    <scope>NUCLEOTIDE SEQUENCE [LARGE SCALE GENOMIC DNA]</scope>
    <source>
        <strain evidence="14">DSM 14283 / JCM 11233 / KA3</strain>
    </source>
</reference>
<dbReference type="Pfam" id="PF02768">
    <property type="entry name" value="DNA_pol3_beta_3"/>
    <property type="match status" value="1"/>
</dbReference>
<dbReference type="GO" id="GO:0009360">
    <property type="term" value="C:DNA polymerase III complex"/>
    <property type="evidence" value="ECO:0007669"/>
    <property type="project" value="InterPro"/>
</dbReference>
<dbReference type="GO" id="GO:0003677">
    <property type="term" value="F:DNA binding"/>
    <property type="evidence" value="ECO:0007669"/>
    <property type="project" value="UniProtKB-UniRule"/>
</dbReference>
<dbReference type="GO" id="GO:0003887">
    <property type="term" value="F:DNA-directed DNA polymerase activity"/>
    <property type="evidence" value="ECO:0007669"/>
    <property type="project" value="UniProtKB-UniRule"/>
</dbReference>
<dbReference type="NCBIfam" id="TIGR00663">
    <property type="entry name" value="dnan"/>
    <property type="match status" value="1"/>
</dbReference>
<evidence type="ECO:0000259" key="10">
    <source>
        <dbReference type="Pfam" id="PF00712"/>
    </source>
</evidence>
<dbReference type="GO" id="GO:0008408">
    <property type="term" value="F:3'-5' exonuclease activity"/>
    <property type="evidence" value="ECO:0007669"/>
    <property type="project" value="InterPro"/>
</dbReference>
<dbReference type="Gene3D" id="3.70.10.10">
    <property type="match status" value="1"/>
</dbReference>
<dbReference type="HOGENOM" id="CLU_038149_4_1_0"/>
<dbReference type="EMBL" id="CP003257">
    <property type="protein sequence ID" value="AEX84467.1"/>
    <property type="molecule type" value="Genomic_DNA"/>
</dbReference>
<sequence length="422" mass="47540">MIYKLEVTRNKLLNLMDMASKAVAKKTTNPVLSGFKFSVKDNNLHLYATDLQTSFHGVLSNILFEEVEKIDNELFGEESVSADAVENENFEVIETEEENNTLFSPEEIKTDSTSLKPEFVVDATNFVDIIRNLNYENINIYIEGKNIKIIAGKSEFVVPTMDPEDFPEIVPNKVEEGIFTFEKTKLLAMIEKVIFCALKSSENISKNLNGVYWDFREGGYLTLVAADGYRLALAELSLDTVNMPPSFLLSLKSMEELVNVLKSSKTENIELFFDGSRVLIFLEDDKVEIILNVVDAPFPDYINIIPQAFKTKVIASTDLFLNVLKRVSIAAKNDQVKIEIKDSIMELSAKSPDVGLAVEELEVDKEGEDILIAYSPKYLREAIDHIATAEVEFNITSESSQTMIKPVGDDSYMYIVMPVRLQ</sequence>
<dbReference type="SUPFAM" id="SSF55979">
    <property type="entry name" value="DNA clamp"/>
    <property type="match status" value="4"/>
</dbReference>
<dbReference type="Pfam" id="PF02767">
    <property type="entry name" value="DNA_pol3_beta_2"/>
    <property type="match status" value="1"/>
</dbReference>
<accession>H2J879</accession>
<keyword evidence="8" id="KW-0238">DNA-binding</keyword>
<dbReference type="GO" id="GO:0006271">
    <property type="term" value="P:DNA strand elongation involved in DNA replication"/>
    <property type="evidence" value="ECO:0007669"/>
    <property type="project" value="TreeGrafter"/>
</dbReference>
<keyword evidence="7 9" id="KW-0239">DNA-directed DNA polymerase</keyword>
<evidence type="ECO:0000256" key="8">
    <source>
        <dbReference type="ARBA" id="ARBA00023125"/>
    </source>
</evidence>
<dbReference type="PANTHER" id="PTHR30478">
    <property type="entry name" value="DNA POLYMERASE III SUBUNIT BETA"/>
    <property type="match status" value="1"/>
</dbReference>
<comment type="subunit">
    <text evidence="9">Forms a ring-shaped head-to-tail homodimer around DNA.</text>
</comment>
<dbReference type="Gene3D" id="3.10.150.10">
    <property type="entry name" value="DNA Polymerase III, subunit A, domain 2"/>
    <property type="match status" value="2"/>
</dbReference>
<evidence type="ECO:0000256" key="5">
    <source>
        <dbReference type="ARBA" id="ARBA00022695"/>
    </source>
</evidence>
<organism evidence="13 14">
    <name type="scientific">Marinitoga piezophila (strain DSM 14283 / JCM 11233 / KA3)</name>
    <dbReference type="NCBI Taxonomy" id="443254"/>
    <lineage>
        <taxon>Bacteria</taxon>
        <taxon>Thermotogati</taxon>
        <taxon>Thermotogota</taxon>
        <taxon>Thermotogae</taxon>
        <taxon>Petrotogales</taxon>
        <taxon>Petrotogaceae</taxon>
        <taxon>Marinitoga</taxon>
    </lineage>
</organism>
<protein>
    <recommendedName>
        <fullName evidence="9">Beta sliding clamp</fullName>
    </recommendedName>
</protein>
<dbReference type="RefSeq" id="WP_014295539.1">
    <property type="nucleotide sequence ID" value="NC_016751.1"/>
</dbReference>
<reference evidence="14" key="2">
    <citation type="submission" date="2012-01" db="EMBL/GenBank/DDBJ databases">
        <title>Complete sequence of chromosome of Marinitoga piezophila KA3.</title>
        <authorList>
            <person name="Lucas S."/>
            <person name="Han J."/>
            <person name="Lapidus A."/>
            <person name="Cheng J.-F."/>
            <person name="Goodwin L."/>
            <person name="Pitluck S."/>
            <person name="Peters L."/>
            <person name="Mikhailova N."/>
            <person name="Teshima H."/>
            <person name="Detter J.C."/>
            <person name="Han C."/>
            <person name="Tapia R."/>
            <person name="Land M."/>
            <person name="Hauser L."/>
            <person name="Kyrpides N."/>
            <person name="Ivanova N."/>
            <person name="Pagani I."/>
            <person name="Jebbar M."/>
            <person name="Vannier P."/>
            <person name="Oger P."/>
            <person name="Cario A."/>
            <person name="Bartlett D."/>
            <person name="Noll K.M."/>
            <person name="Woyke T."/>
        </authorList>
    </citation>
    <scope>NUCLEOTIDE SEQUENCE [LARGE SCALE GENOMIC DNA]</scope>
    <source>
        <strain evidence="14">DSM 14283 / JCM 11233 / KA3</strain>
    </source>
</reference>
<evidence type="ECO:0000313" key="14">
    <source>
        <dbReference type="Proteomes" id="UP000007161"/>
    </source>
</evidence>
<evidence type="ECO:0000259" key="11">
    <source>
        <dbReference type="Pfam" id="PF02767"/>
    </source>
</evidence>
<keyword evidence="5 9" id="KW-0548">Nucleotidyltransferase</keyword>
<dbReference type="KEGG" id="mpz:Marpi_0007"/>
<dbReference type="PANTHER" id="PTHR30478:SF0">
    <property type="entry name" value="BETA SLIDING CLAMP"/>
    <property type="match status" value="1"/>
</dbReference>